<dbReference type="Proteomes" id="UP000324222">
    <property type="component" value="Unassembled WGS sequence"/>
</dbReference>
<keyword evidence="2" id="KW-1185">Reference proteome</keyword>
<proteinExistence type="predicted"/>
<evidence type="ECO:0000313" key="2">
    <source>
        <dbReference type="Proteomes" id="UP000324222"/>
    </source>
</evidence>
<dbReference type="AlphaFoldDB" id="A0A5B7IL27"/>
<comment type="caution">
    <text evidence="1">The sequence shown here is derived from an EMBL/GenBank/DDBJ whole genome shotgun (WGS) entry which is preliminary data.</text>
</comment>
<evidence type="ECO:0000313" key="1">
    <source>
        <dbReference type="EMBL" id="MPC82629.1"/>
    </source>
</evidence>
<dbReference type="EMBL" id="VSRR010060323">
    <property type="protein sequence ID" value="MPC82629.1"/>
    <property type="molecule type" value="Genomic_DNA"/>
</dbReference>
<name>A0A5B7IL27_PORTR</name>
<gene>
    <name evidence="1" type="ORF">E2C01_077305</name>
</gene>
<accession>A0A5B7IL27</accession>
<protein>
    <submittedName>
        <fullName evidence="1">Uncharacterized protein</fullName>
    </submittedName>
</protein>
<sequence length="91" mass="10165">MADRRQRVGANSTPRAAPCRALLLRLRLLLLLDEVPVLLSLWVLVDRRSTVDSYALWGLRGLQAHGFEFCPRSECRLGFLTRGSGFLAVGL</sequence>
<organism evidence="1 2">
    <name type="scientific">Portunus trituberculatus</name>
    <name type="common">Swimming crab</name>
    <name type="synonym">Neptunus trituberculatus</name>
    <dbReference type="NCBI Taxonomy" id="210409"/>
    <lineage>
        <taxon>Eukaryota</taxon>
        <taxon>Metazoa</taxon>
        <taxon>Ecdysozoa</taxon>
        <taxon>Arthropoda</taxon>
        <taxon>Crustacea</taxon>
        <taxon>Multicrustacea</taxon>
        <taxon>Malacostraca</taxon>
        <taxon>Eumalacostraca</taxon>
        <taxon>Eucarida</taxon>
        <taxon>Decapoda</taxon>
        <taxon>Pleocyemata</taxon>
        <taxon>Brachyura</taxon>
        <taxon>Eubrachyura</taxon>
        <taxon>Portunoidea</taxon>
        <taxon>Portunidae</taxon>
        <taxon>Portuninae</taxon>
        <taxon>Portunus</taxon>
    </lineage>
</organism>
<reference evidence="1 2" key="1">
    <citation type="submission" date="2019-05" db="EMBL/GenBank/DDBJ databases">
        <title>Another draft genome of Portunus trituberculatus and its Hox gene families provides insights of decapod evolution.</title>
        <authorList>
            <person name="Jeong J.-H."/>
            <person name="Song I."/>
            <person name="Kim S."/>
            <person name="Choi T."/>
            <person name="Kim D."/>
            <person name="Ryu S."/>
            <person name="Kim W."/>
        </authorList>
    </citation>
    <scope>NUCLEOTIDE SEQUENCE [LARGE SCALE GENOMIC DNA]</scope>
    <source>
        <tissue evidence="1">Muscle</tissue>
    </source>
</reference>